<sequence>MSQYEESIIQELAPSWAQEILFRLSDSAIEFVNAIRILFSELSSHVTQLRLDNAFMNVKIPGNALQILSASSNPLFDPKELVEIWRQIRQFRRLLFQHEDSGAVRSRSFGHRGRGGNSRTGFSRHTRILLDYFYGLEKIRRYSPSFKSETSESASASKALQNGESVDCMQAFLSERLDEKHRSCKRIPSRTCFSIFKEISQFSMVKQKFSLSRSSIWAFLDPNSFHEGIATRKETLIVSLTKPKNSGNENQYTTDDVRNTKIQVKKLASSIGKAQAMSIALLPGRLMTRRLIELNNEALRKKIRTGTQQETGSCSAQGLRAVVEPPSEFFDSPTLKFRLFCIQSSRLSFKDAYTDGMVNIRKDIQQDRYEVWTARCGYVRSPGEPQTVEICQLETITKSSRNGRFQSPVE</sequence>
<reference evidence="1 2" key="1">
    <citation type="submission" date="2017-01" db="EMBL/GenBank/DDBJ databases">
        <authorList>
            <person name="Mah S.A."/>
            <person name="Swanson W.J."/>
            <person name="Moy G.W."/>
            <person name="Vacquier V.D."/>
        </authorList>
    </citation>
    <scope>NUCLEOTIDE SEQUENCE [LARGE SCALE GENOMIC DNA]</scope>
    <source>
        <strain evidence="1 2">GSMNP</strain>
    </source>
</reference>
<accession>A0A1R1XCX8</accession>
<evidence type="ECO:0000313" key="1">
    <source>
        <dbReference type="EMBL" id="OMJ12456.1"/>
    </source>
</evidence>
<dbReference type="OrthoDB" id="5769325at2759"/>
<gene>
    <name evidence="1" type="ORF">AYI70_g9098</name>
</gene>
<dbReference type="AlphaFoldDB" id="A0A1R1XCX8"/>
<organism evidence="1 2">
    <name type="scientific">Smittium culicis</name>
    <dbReference type="NCBI Taxonomy" id="133412"/>
    <lineage>
        <taxon>Eukaryota</taxon>
        <taxon>Fungi</taxon>
        <taxon>Fungi incertae sedis</taxon>
        <taxon>Zoopagomycota</taxon>
        <taxon>Kickxellomycotina</taxon>
        <taxon>Harpellomycetes</taxon>
        <taxon>Harpellales</taxon>
        <taxon>Legeriomycetaceae</taxon>
        <taxon>Smittium</taxon>
    </lineage>
</organism>
<comment type="caution">
    <text evidence="1">The sequence shown here is derived from an EMBL/GenBank/DDBJ whole genome shotgun (WGS) entry which is preliminary data.</text>
</comment>
<evidence type="ECO:0000313" key="2">
    <source>
        <dbReference type="Proteomes" id="UP000187283"/>
    </source>
</evidence>
<dbReference type="Proteomes" id="UP000187283">
    <property type="component" value="Unassembled WGS sequence"/>
</dbReference>
<dbReference type="EMBL" id="LSSN01003951">
    <property type="protein sequence ID" value="OMJ12456.1"/>
    <property type="molecule type" value="Genomic_DNA"/>
</dbReference>
<proteinExistence type="predicted"/>
<name>A0A1R1XCX8_9FUNG</name>
<protein>
    <submittedName>
        <fullName evidence="1">Uncharacterized protein</fullName>
    </submittedName>
</protein>
<keyword evidence="2" id="KW-1185">Reference proteome</keyword>